<protein>
    <recommendedName>
        <fullName evidence="6 12">6-phosphogluconate dehydrogenase, decarboxylating</fullName>
        <ecNumber evidence="5 12">1.1.1.44</ecNumber>
    </recommendedName>
</protein>
<dbReference type="GO" id="GO:0004616">
    <property type="term" value="F:phosphogluconate dehydrogenase (decarboxylating) activity"/>
    <property type="evidence" value="ECO:0007669"/>
    <property type="project" value="UniProtKB-EC"/>
</dbReference>
<dbReference type="SMART" id="SM01350">
    <property type="entry name" value="6PGD"/>
    <property type="match status" value="1"/>
</dbReference>
<evidence type="ECO:0000313" key="19">
    <source>
        <dbReference type="Proteomes" id="UP000249185"/>
    </source>
</evidence>
<dbReference type="InterPro" id="IPR006184">
    <property type="entry name" value="6PGdom_BS"/>
</dbReference>
<feature type="active site" description="Proton donor" evidence="13">
    <location>
        <position position="190"/>
    </location>
</feature>
<dbReference type="PROSITE" id="PS00461">
    <property type="entry name" value="6PGD"/>
    <property type="match status" value="1"/>
</dbReference>
<feature type="binding site" description="in other chain" evidence="14">
    <location>
        <begin position="186"/>
        <end position="187"/>
    </location>
    <ligand>
        <name>substrate</name>
        <note>ligand shared between dimeric partners</note>
    </ligand>
</feature>
<feature type="binding site" evidence="15">
    <location>
        <begin position="32"/>
        <end position="34"/>
    </location>
    <ligand>
        <name>NADP(+)</name>
        <dbReference type="ChEBI" id="CHEBI:58349"/>
    </ligand>
</feature>
<comment type="similarity">
    <text evidence="3 12 16">Belongs to the 6-phosphogluconate dehydrogenase family.</text>
</comment>
<dbReference type="Proteomes" id="UP000249185">
    <property type="component" value="Unassembled WGS sequence"/>
</dbReference>
<keyword evidence="9 16" id="KW-0311">Gluconate utilization</keyword>
<evidence type="ECO:0000256" key="2">
    <source>
        <dbReference type="ARBA" id="ARBA00004874"/>
    </source>
</evidence>
<proteinExistence type="inferred from homology"/>
<dbReference type="InterPro" id="IPR013328">
    <property type="entry name" value="6PGD_dom2"/>
</dbReference>
<dbReference type="NCBIfam" id="TIGR00873">
    <property type="entry name" value="gnd"/>
    <property type="match status" value="1"/>
</dbReference>
<dbReference type="PRINTS" id="PR00076">
    <property type="entry name" value="6PGDHDRGNASE"/>
</dbReference>
<comment type="subunit">
    <text evidence="4 12">Homodimer.</text>
</comment>
<comment type="caution">
    <text evidence="18">The sequence shown here is derived from an EMBL/GenBank/DDBJ whole genome shotgun (WGS) entry which is preliminary data.</text>
</comment>
<sequence>MSSVIGLLGLGTMGRALALNIAEKGYDIAVYNRTTEVTEHFAAEAGELAPRITPCDTIESFVAAIAAPRTIILMVPAGAPVDQMIAALRPLLGADDLIIDAGNANFHDTQRRAKEATEKGELFLGIGVSGGEEGARHGPSIMGGGPKAAWDRVAPILEAISAKYQGEPCATWMGEDGAGHFVKTVHNGIEYADMQMIAEVYGVLRDGLGMDTLEIADVFDGWNEGPLKSYLIEISGIVARTIDPETHRPLLDVILDTAGQKGTGRWTAIEALMLGAPDTTIDAAVAARNLSARLEERKSGEAIFGPAPRRYDDAEGVLPRLEQALLAGKIACYAQGFGLLSAASAEFGWNLPLDAIARVWREGCIIRSAMLDDMAQALAGAPNVNLMFAPSFASRMAENHGGLRATVARAALGGQPMPALGAALAYFDMMRTARSTANMLQGQRDFFGLHGFERLDRAGTHHGPWANAQP</sequence>
<feature type="domain" description="6-phosphogluconate dehydrogenase C-terminal" evidence="17">
    <location>
        <begin position="179"/>
        <end position="466"/>
    </location>
</feature>
<dbReference type="PIRSF" id="PIRSF000109">
    <property type="entry name" value="6PGD"/>
    <property type="match status" value="1"/>
</dbReference>
<comment type="catalytic activity">
    <reaction evidence="11 12 16">
        <text>6-phospho-D-gluconate + NADP(+) = D-ribulose 5-phosphate + CO2 + NADPH</text>
        <dbReference type="Rhea" id="RHEA:10116"/>
        <dbReference type="ChEBI" id="CHEBI:16526"/>
        <dbReference type="ChEBI" id="CHEBI:57783"/>
        <dbReference type="ChEBI" id="CHEBI:58121"/>
        <dbReference type="ChEBI" id="CHEBI:58349"/>
        <dbReference type="ChEBI" id="CHEBI:58759"/>
        <dbReference type="EC" id="1.1.1.44"/>
    </reaction>
</comment>
<dbReference type="UniPathway" id="UPA00115">
    <property type="reaction ID" value="UER00410"/>
</dbReference>
<dbReference type="GO" id="GO:0006098">
    <property type="term" value="P:pentose-phosphate shunt"/>
    <property type="evidence" value="ECO:0007669"/>
    <property type="project" value="UniProtKB-UniPathway"/>
</dbReference>
<evidence type="ECO:0000256" key="10">
    <source>
        <dbReference type="ARBA" id="ARBA00023126"/>
    </source>
</evidence>
<feature type="binding site" description="in other chain" evidence="14">
    <location>
        <position position="261"/>
    </location>
    <ligand>
        <name>substrate</name>
        <note>ligand shared between dimeric partners</note>
    </ligand>
</feature>
<dbReference type="InterPro" id="IPR006115">
    <property type="entry name" value="6PGDH_NADP-bd"/>
</dbReference>
<feature type="binding site" evidence="15">
    <location>
        <begin position="9"/>
        <end position="14"/>
    </location>
    <ligand>
        <name>NADP(+)</name>
        <dbReference type="ChEBI" id="CHEBI:58349"/>
    </ligand>
</feature>
<evidence type="ECO:0000256" key="9">
    <source>
        <dbReference type="ARBA" id="ARBA00023064"/>
    </source>
</evidence>
<organism evidence="18 19">
    <name type="scientific">Rhodovulum sulfidophilum</name>
    <name type="common">Rhodobacter sulfidophilus</name>
    <dbReference type="NCBI Taxonomy" id="35806"/>
    <lineage>
        <taxon>Bacteria</taxon>
        <taxon>Pseudomonadati</taxon>
        <taxon>Pseudomonadota</taxon>
        <taxon>Alphaproteobacteria</taxon>
        <taxon>Rhodobacterales</taxon>
        <taxon>Paracoccaceae</taxon>
        <taxon>Rhodovulum</taxon>
    </lineage>
</organism>
<comment type="function">
    <text evidence="1 12">Catalyzes the oxidative decarboxylation of 6-phosphogluconate to ribulose 5-phosphate and CO(2), with concomitant reduction of NADP to NADPH.</text>
</comment>
<dbReference type="SUPFAM" id="SSF51735">
    <property type="entry name" value="NAD(P)-binding Rossmann-fold domains"/>
    <property type="match status" value="1"/>
</dbReference>
<evidence type="ECO:0000256" key="15">
    <source>
        <dbReference type="PIRSR" id="PIRSR000109-3"/>
    </source>
</evidence>
<dbReference type="EMBL" id="QFPW01000009">
    <property type="protein sequence ID" value="PZQ49017.1"/>
    <property type="molecule type" value="Genomic_DNA"/>
</dbReference>
<dbReference type="InterPro" id="IPR008927">
    <property type="entry name" value="6-PGluconate_DH-like_C_sf"/>
</dbReference>
<feature type="binding site" evidence="14">
    <location>
        <position position="450"/>
    </location>
    <ligand>
        <name>substrate</name>
        <note>ligand shared between dimeric partners</note>
    </ligand>
</feature>
<dbReference type="EC" id="1.1.1.44" evidence="5 12"/>
<comment type="pathway">
    <text evidence="2 12 16">Carbohydrate degradation; pentose phosphate pathway; D-ribulose 5-phosphate from D-glucose 6-phosphate (oxidative stage): step 3/3.</text>
</comment>
<keyword evidence="8 12" id="KW-0560">Oxidoreductase</keyword>
<dbReference type="Gene3D" id="1.10.1040.10">
    <property type="entry name" value="N-(1-d-carboxylethyl)-l-norvaline Dehydrogenase, domain 2"/>
    <property type="match status" value="1"/>
</dbReference>
<dbReference type="SUPFAM" id="SSF48179">
    <property type="entry name" value="6-phosphogluconate dehydrogenase C-terminal domain-like"/>
    <property type="match status" value="1"/>
</dbReference>
<dbReference type="GO" id="GO:0050661">
    <property type="term" value="F:NADP binding"/>
    <property type="evidence" value="ECO:0007669"/>
    <property type="project" value="InterPro"/>
</dbReference>
<evidence type="ECO:0000256" key="3">
    <source>
        <dbReference type="ARBA" id="ARBA00008419"/>
    </source>
</evidence>
<dbReference type="Pfam" id="PF03446">
    <property type="entry name" value="NAD_binding_2"/>
    <property type="match status" value="1"/>
</dbReference>
<dbReference type="InterPro" id="IPR006114">
    <property type="entry name" value="6PGDH_C"/>
</dbReference>
<keyword evidence="10 12" id="KW-0570">Pentose shunt</keyword>
<dbReference type="Gene3D" id="1.20.5.320">
    <property type="entry name" value="6-Phosphogluconate Dehydrogenase, domain 3"/>
    <property type="match status" value="1"/>
</dbReference>
<evidence type="ECO:0000256" key="12">
    <source>
        <dbReference type="PIRNR" id="PIRNR000109"/>
    </source>
</evidence>
<feature type="binding site" description="in other chain" evidence="14">
    <location>
        <position position="191"/>
    </location>
    <ligand>
        <name>substrate</name>
        <note>ligand shared between dimeric partners</note>
    </ligand>
</feature>
<feature type="active site" description="Proton acceptor" evidence="13">
    <location>
        <position position="183"/>
    </location>
</feature>
<feature type="binding site" evidence="15">
    <location>
        <position position="103"/>
    </location>
    <ligand>
        <name>NADP(+)</name>
        <dbReference type="ChEBI" id="CHEBI:58349"/>
    </ligand>
</feature>
<evidence type="ECO:0000256" key="4">
    <source>
        <dbReference type="ARBA" id="ARBA00011738"/>
    </source>
</evidence>
<evidence type="ECO:0000313" key="18">
    <source>
        <dbReference type="EMBL" id="PZQ49017.1"/>
    </source>
</evidence>
<feature type="binding site" description="in other chain" evidence="14">
    <location>
        <position position="288"/>
    </location>
    <ligand>
        <name>substrate</name>
        <note>ligand shared between dimeric partners</note>
    </ligand>
</feature>
<dbReference type="PANTHER" id="PTHR11811">
    <property type="entry name" value="6-PHOSPHOGLUCONATE DEHYDROGENASE"/>
    <property type="match status" value="1"/>
</dbReference>
<feature type="binding site" description="in other chain" evidence="14">
    <location>
        <position position="103"/>
    </location>
    <ligand>
        <name>substrate</name>
        <note>ligand shared between dimeric partners</note>
    </ligand>
</feature>
<evidence type="ECO:0000256" key="13">
    <source>
        <dbReference type="PIRSR" id="PIRSR000109-1"/>
    </source>
</evidence>
<name>A0A2W5PW19_RHOSU</name>
<dbReference type="InterPro" id="IPR006183">
    <property type="entry name" value="Pgluconate_DH"/>
</dbReference>
<feature type="binding site" evidence="15">
    <location>
        <begin position="75"/>
        <end position="77"/>
    </location>
    <ligand>
        <name>NADP(+)</name>
        <dbReference type="ChEBI" id="CHEBI:58349"/>
    </ligand>
</feature>
<reference evidence="18 19" key="1">
    <citation type="submission" date="2017-08" db="EMBL/GenBank/DDBJ databases">
        <title>Infants hospitalized years apart are colonized by the same room-sourced microbial strains.</title>
        <authorList>
            <person name="Brooks B."/>
            <person name="Olm M.R."/>
            <person name="Firek B.A."/>
            <person name="Baker R."/>
            <person name="Thomas B.C."/>
            <person name="Morowitz M.J."/>
            <person name="Banfield J.F."/>
        </authorList>
    </citation>
    <scope>NUCLEOTIDE SEQUENCE [LARGE SCALE GENOMIC DNA]</scope>
    <source>
        <strain evidence="18">S2_005_002_R2_34</strain>
    </source>
</reference>
<evidence type="ECO:0000256" key="16">
    <source>
        <dbReference type="RuleBase" id="RU000485"/>
    </source>
</evidence>
<evidence type="ECO:0000259" key="17">
    <source>
        <dbReference type="SMART" id="SM01350"/>
    </source>
</evidence>
<dbReference type="FunFam" id="1.10.1040.10:FF:000032">
    <property type="entry name" value="6-phosphogluconate dehydrogenase, decarboxylating"/>
    <property type="match status" value="1"/>
</dbReference>
<dbReference type="AlphaFoldDB" id="A0A2W5PW19"/>
<dbReference type="InterPro" id="IPR036291">
    <property type="entry name" value="NAD(P)-bd_dom_sf"/>
</dbReference>
<dbReference type="NCBIfam" id="NF006765">
    <property type="entry name" value="PRK09287.1"/>
    <property type="match status" value="1"/>
</dbReference>
<dbReference type="InterPro" id="IPR006113">
    <property type="entry name" value="6PGDH_Gnd/GntZ"/>
</dbReference>
<accession>A0A2W5PW19</accession>
<evidence type="ECO:0000256" key="8">
    <source>
        <dbReference type="ARBA" id="ARBA00023002"/>
    </source>
</evidence>
<dbReference type="GO" id="GO:0019521">
    <property type="term" value="P:D-gluconate metabolic process"/>
    <property type="evidence" value="ECO:0007669"/>
    <property type="project" value="UniProtKB-KW"/>
</dbReference>
<evidence type="ECO:0000256" key="1">
    <source>
        <dbReference type="ARBA" id="ARBA00002526"/>
    </source>
</evidence>
<gene>
    <name evidence="18" type="ORF">DI556_12790</name>
</gene>
<feature type="binding site" evidence="14">
    <location>
        <position position="444"/>
    </location>
    <ligand>
        <name>substrate</name>
        <note>ligand shared between dimeric partners</note>
    </ligand>
</feature>
<evidence type="ECO:0000256" key="11">
    <source>
        <dbReference type="ARBA" id="ARBA00048640"/>
    </source>
</evidence>
<evidence type="ECO:0000256" key="6">
    <source>
        <dbReference type="ARBA" id="ARBA00018193"/>
    </source>
</evidence>
<keyword evidence="7 12" id="KW-0521">NADP</keyword>
<feature type="binding site" description="in other chain" evidence="14">
    <location>
        <begin position="129"/>
        <end position="131"/>
    </location>
    <ligand>
        <name>substrate</name>
        <note>ligand shared between dimeric partners</note>
    </ligand>
</feature>
<dbReference type="Pfam" id="PF00393">
    <property type="entry name" value="6PGD"/>
    <property type="match status" value="1"/>
</dbReference>
<evidence type="ECO:0000256" key="5">
    <source>
        <dbReference type="ARBA" id="ARBA00013011"/>
    </source>
</evidence>
<evidence type="ECO:0000256" key="7">
    <source>
        <dbReference type="ARBA" id="ARBA00022857"/>
    </source>
</evidence>
<evidence type="ECO:0000256" key="14">
    <source>
        <dbReference type="PIRSR" id="PIRSR000109-2"/>
    </source>
</evidence>
<dbReference type="Gene3D" id="3.40.50.720">
    <property type="entry name" value="NAD(P)-binding Rossmann-like Domain"/>
    <property type="match status" value="1"/>
</dbReference>